<gene>
    <name evidence="1" type="ORF">L3Q82_023812</name>
</gene>
<reference evidence="1" key="1">
    <citation type="submission" date="2022-04" db="EMBL/GenBank/DDBJ databases">
        <title>Jade perch genome.</title>
        <authorList>
            <person name="Chao B."/>
        </authorList>
    </citation>
    <scope>NUCLEOTIDE SEQUENCE</scope>
    <source>
        <strain evidence="1">CB-2022</strain>
    </source>
</reference>
<evidence type="ECO:0000313" key="2">
    <source>
        <dbReference type="Proteomes" id="UP000831701"/>
    </source>
</evidence>
<name>A0ACB8WT11_9TELE</name>
<proteinExistence type="predicted"/>
<keyword evidence="2" id="KW-1185">Reference proteome</keyword>
<feature type="non-terminal residue" evidence="1">
    <location>
        <position position="1"/>
    </location>
</feature>
<comment type="caution">
    <text evidence="1">The sequence shown here is derived from an EMBL/GenBank/DDBJ whole genome shotgun (WGS) entry which is preliminary data.</text>
</comment>
<evidence type="ECO:0000313" key="1">
    <source>
        <dbReference type="EMBL" id="KAI3371180.1"/>
    </source>
</evidence>
<dbReference type="Proteomes" id="UP000831701">
    <property type="component" value="Chromosome 6"/>
</dbReference>
<protein>
    <submittedName>
        <fullName evidence="1">Uncharacterized protein</fullName>
    </submittedName>
</protein>
<dbReference type="EMBL" id="CM041536">
    <property type="protein sequence ID" value="KAI3371180.1"/>
    <property type="molecule type" value="Genomic_DNA"/>
</dbReference>
<feature type="non-terminal residue" evidence="1">
    <location>
        <position position="131"/>
    </location>
</feature>
<sequence>TEGSLKEEMGLEETFFNSTTPHISPSNHKPGFPGFYALIPFVLLMLIGCVVAMVFYIRRRARLDELRHRLIPLYSYDPAEGPEDWRGDGREYEELTHKGKSCPNITSQCLPNQRCSSSRGHFGSLHVLSAQ</sequence>
<accession>A0ACB8WT11</accession>
<organism evidence="1 2">
    <name type="scientific">Scortum barcoo</name>
    <name type="common">barcoo grunter</name>
    <dbReference type="NCBI Taxonomy" id="214431"/>
    <lineage>
        <taxon>Eukaryota</taxon>
        <taxon>Metazoa</taxon>
        <taxon>Chordata</taxon>
        <taxon>Craniata</taxon>
        <taxon>Vertebrata</taxon>
        <taxon>Euteleostomi</taxon>
        <taxon>Actinopterygii</taxon>
        <taxon>Neopterygii</taxon>
        <taxon>Teleostei</taxon>
        <taxon>Neoteleostei</taxon>
        <taxon>Acanthomorphata</taxon>
        <taxon>Eupercaria</taxon>
        <taxon>Centrarchiformes</taxon>
        <taxon>Terapontoidei</taxon>
        <taxon>Terapontidae</taxon>
        <taxon>Scortum</taxon>
    </lineage>
</organism>